<keyword evidence="2" id="KW-1185">Reference proteome</keyword>
<name>A0A0V1HI60_9BILA</name>
<dbReference type="EMBL" id="JYDP01000062">
    <property type="protein sequence ID" value="KRZ10217.1"/>
    <property type="molecule type" value="Genomic_DNA"/>
</dbReference>
<evidence type="ECO:0000313" key="1">
    <source>
        <dbReference type="EMBL" id="KRZ10217.1"/>
    </source>
</evidence>
<gene>
    <name evidence="1" type="ORF">T11_10115</name>
</gene>
<protein>
    <submittedName>
        <fullName evidence="1">Uncharacterized protein</fullName>
    </submittedName>
</protein>
<sequence>MDMKCVVGQIPGCDKRAIHSGKENFVFPEIPISVNSSAQLTEVSVRRFGHYVFTRILRYSHALLDCVSLKAEVWTCPDMSGPVDQSEASIWNRGTGAAVDQLPVSQRHLSVHPNVFIFHLSIISGYLASQFG</sequence>
<proteinExistence type="predicted"/>
<reference evidence="1 2" key="1">
    <citation type="submission" date="2015-01" db="EMBL/GenBank/DDBJ databases">
        <title>Evolution of Trichinella species and genotypes.</title>
        <authorList>
            <person name="Korhonen P.K."/>
            <person name="Edoardo P."/>
            <person name="Giuseppe L.R."/>
            <person name="Gasser R.B."/>
        </authorList>
    </citation>
    <scope>NUCLEOTIDE SEQUENCE [LARGE SCALE GENOMIC DNA]</scope>
    <source>
        <strain evidence="1">ISS1029</strain>
    </source>
</reference>
<evidence type="ECO:0000313" key="2">
    <source>
        <dbReference type="Proteomes" id="UP000055024"/>
    </source>
</evidence>
<dbReference type="Proteomes" id="UP000055024">
    <property type="component" value="Unassembled WGS sequence"/>
</dbReference>
<accession>A0A0V1HI60</accession>
<organism evidence="1 2">
    <name type="scientific">Trichinella zimbabwensis</name>
    <dbReference type="NCBI Taxonomy" id="268475"/>
    <lineage>
        <taxon>Eukaryota</taxon>
        <taxon>Metazoa</taxon>
        <taxon>Ecdysozoa</taxon>
        <taxon>Nematoda</taxon>
        <taxon>Enoplea</taxon>
        <taxon>Dorylaimia</taxon>
        <taxon>Trichinellida</taxon>
        <taxon>Trichinellidae</taxon>
        <taxon>Trichinella</taxon>
    </lineage>
</organism>
<comment type="caution">
    <text evidence="1">The sequence shown here is derived from an EMBL/GenBank/DDBJ whole genome shotgun (WGS) entry which is preliminary data.</text>
</comment>
<dbReference type="AlphaFoldDB" id="A0A0V1HI60"/>